<evidence type="ECO:0000313" key="1">
    <source>
        <dbReference type="EMBL" id="DAD94760.1"/>
    </source>
</evidence>
<organism evidence="1">
    <name type="scientific">Siphoviridae sp. ctK0l2</name>
    <dbReference type="NCBI Taxonomy" id="2826243"/>
    <lineage>
        <taxon>Viruses</taxon>
        <taxon>Duplodnaviria</taxon>
        <taxon>Heunggongvirae</taxon>
        <taxon>Uroviricota</taxon>
        <taxon>Caudoviricetes</taxon>
    </lineage>
</organism>
<accession>A0A8S5NKL5</accession>
<proteinExistence type="predicted"/>
<reference evidence="1" key="1">
    <citation type="journal article" date="2021" name="Proc. Natl. Acad. Sci. U.S.A.">
        <title>A Catalog of Tens of Thousands of Viruses from Human Metagenomes Reveals Hidden Associations with Chronic Diseases.</title>
        <authorList>
            <person name="Tisza M.J."/>
            <person name="Buck C.B."/>
        </authorList>
    </citation>
    <scope>NUCLEOTIDE SEQUENCE</scope>
    <source>
        <strain evidence="1">CtK0l2</strain>
    </source>
</reference>
<dbReference type="EMBL" id="BK015181">
    <property type="protein sequence ID" value="DAD94760.1"/>
    <property type="molecule type" value="Genomic_DNA"/>
</dbReference>
<protein>
    <submittedName>
        <fullName evidence="1">Uncharacterized protein</fullName>
    </submittedName>
</protein>
<name>A0A8S5NKL5_9CAUD</name>
<sequence length="71" mass="8849">MYDFKDLYNKHKHYTERLDRLRVKQFKVEQHLEAHPQDYTAVIDNMKLKSDIYREEKKVQQVLMMMEVVFE</sequence>